<dbReference type="InterPro" id="IPR038765">
    <property type="entry name" value="Papain-like_cys_pep_sf"/>
</dbReference>
<comment type="caution">
    <text evidence="10">The sequence shown here is derived from an EMBL/GenBank/DDBJ whole genome shotgun (WGS) entry which is preliminary data.</text>
</comment>
<keyword evidence="4 8" id="KW-0833">Ubl conjugation pathway</keyword>
<evidence type="ECO:0000256" key="5">
    <source>
        <dbReference type="ARBA" id="ARBA00022801"/>
    </source>
</evidence>
<accession>A0A2W1FUH4</accession>
<dbReference type="KEGG" id="ptrr:6348857"/>
<dbReference type="SUPFAM" id="SSF54001">
    <property type="entry name" value="Cysteine proteinases"/>
    <property type="match status" value="1"/>
</dbReference>
<comment type="similarity">
    <text evidence="2 7 8">Belongs to the peptidase C12 family.</text>
</comment>
<name>A0A2W1FUH4_9PLEO</name>
<comment type="catalytic activity">
    <reaction evidence="1 8">
        <text>Thiol-dependent hydrolysis of ester, thioester, amide, peptide and isopeptide bonds formed by the C-terminal Gly of ubiquitin (a 76-residue protein attached to proteins as an intracellular targeting signal).</text>
        <dbReference type="EC" id="3.4.19.12"/>
    </reaction>
</comment>
<dbReference type="PANTHER" id="PTHR10589:SF16">
    <property type="entry name" value="UBIQUITIN CARBOXYL-TERMINAL HYDROLASE ISOZYME L5"/>
    <property type="match status" value="1"/>
</dbReference>
<dbReference type="Gene3D" id="3.40.532.10">
    <property type="entry name" value="Peptidase C12, ubiquitin carboxyl-terminal hydrolase"/>
    <property type="match status" value="1"/>
</dbReference>
<evidence type="ECO:0000256" key="6">
    <source>
        <dbReference type="ARBA" id="ARBA00022807"/>
    </source>
</evidence>
<sequence>MSGGWNTIESDAGVFTYLIEKLGVKDVQFEELTTLDPADLQALGTLYGVIFLFKYPTGEKPSDVPKDGTYDYEAANTLFFPAQTIQNACGTQAIVSLLLNREEEVDIGKELKEFKEFAGDFPPELRGETLSNSDLIRETHNSFARSSPFVDETQRTATEDDDVFHFIAG</sequence>
<evidence type="ECO:0000256" key="8">
    <source>
        <dbReference type="RuleBase" id="RU361215"/>
    </source>
</evidence>
<dbReference type="InterPro" id="IPR001578">
    <property type="entry name" value="Peptidase_C12_UCH"/>
</dbReference>
<dbReference type="RefSeq" id="XP_065963329.1">
    <property type="nucleotide sequence ID" value="XM_066106391.1"/>
</dbReference>
<dbReference type="EC" id="3.4.19.12" evidence="8"/>
<dbReference type="PRINTS" id="PR00707">
    <property type="entry name" value="UBCTHYDRLASE"/>
</dbReference>
<feature type="domain" description="UCH catalytic" evidence="9">
    <location>
        <begin position="4"/>
        <end position="169"/>
    </location>
</feature>
<evidence type="ECO:0000256" key="4">
    <source>
        <dbReference type="ARBA" id="ARBA00022786"/>
    </source>
</evidence>
<evidence type="ECO:0000256" key="3">
    <source>
        <dbReference type="ARBA" id="ARBA00022670"/>
    </source>
</evidence>
<organism evidence="10 11">
    <name type="scientific">Pyrenophora tritici-repentis</name>
    <dbReference type="NCBI Taxonomy" id="45151"/>
    <lineage>
        <taxon>Eukaryota</taxon>
        <taxon>Fungi</taxon>
        <taxon>Dikarya</taxon>
        <taxon>Ascomycota</taxon>
        <taxon>Pezizomycotina</taxon>
        <taxon>Dothideomycetes</taxon>
        <taxon>Pleosporomycetidae</taxon>
        <taxon>Pleosporales</taxon>
        <taxon>Pleosporineae</taxon>
        <taxon>Pleosporaceae</taxon>
        <taxon>Pyrenophora</taxon>
    </lineage>
</organism>
<dbReference type="GO" id="GO:0005737">
    <property type="term" value="C:cytoplasm"/>
    <property type="evidence" value="ECO:0007669"/>
    <property type="project" value="TreeGrafter"/>
</dbReference>
<dbReference type="PROSITE" id="PS52048">
    <property type="entry name" value="UCH_DOMAIN"/>
    <property type="match status" value="1"/>
</dbReference>
<evidence type="ECO:0000313" key="10">
    <source>
        <dbReference type="EMBL" id="KAF7573058.1"/>
    </source>
</evidence>
<proteinExistence type="inferred from homology"/>
<keyword evidence="6 8" id="KW-0788">Thiol protease</keyword>
<dbReference type="GO" id="GO:0016579">
    <property type="term" value="P:protein deubiquitination"/>
    <property type="evidence" value="ECO:0007669"/>
    <property type="project" value="TreeGrafter"/>
</dbReference>
<evidence type="ECO:0000313" key="11">
    <source>
        <dbReference type="Proteomes" id="UP000245464"/>
    </source>
</evidence>
<comment type="caution">
    <text evidence="7">Lacks conserved residue(s) required for the propagation of feature annotation.</text>
</comment>
<reference evidence="10" key="1">
    <citation type="journal article" date="2018" name="BMC Genomics">
        <title>Comparative genomics of the wheat fungal pathogen Pyrenophora tritici-repentis reveals chromosomal variations and genome plasticity.</title>
        <authorList>
            <person name="Moolhuijzen P."/>
            <person name="See P.T."/>
            <person name="Hane J.K."/>
            <person name="Shi G."/>
            <person name="Liu Z."/>
            <person name="Oliver R.P."/>
            <person name="Moffat C.S."/>
        </authorList>
    </citation>
    <scope>NUCLEOTIDE SEQUENCE [LARGE SCALE GENOMIC DNA]</scope>
    <source>
        <strain evidence="10">M4</strain>
    </source>
</reference>
<keyword evidence="5 8" id="KW-0378">Hydrolase</keyword>
<dbReference type="Proteomes" id="UP000245464">
    <property type="component" value="Chromosome 3"/>
</dbReference>
<evidence type="ECO:0000259" key="9">
    <source>
        <dbReference type="PROSITE" id="PS52048"/>
    </source>
</evidence>
<dbReference type="InterPro" id="IPR036959">
    <property type="entry name" value="Peptidase_C12_UCH_sf"/>
</dbReference>
<dbReference type="PANTHER" id="PTHR10589">
    <property type="entry name" value="UBIQUITIN CARBOXYL-TERMINAL HYDROLASE"/>
    <property type="match status" value="1"/>
</dbReference>
<protein>
    <recommendedName>
        <fullName evidence="8">Ubiquitin carboxyl-terminal hydrolase</fullName>
        <ecNumber evidence="8">3.4.19.12</ecNumber>
    </recommendedName>
</protein>
<dbReference type="EMBL" id="NQIK02000003">
    <property type="protein sequence ID" value="KAF7573058.1"/>
    <property type="molecule type" value="Genomic_DNA"/>
</dbReference>
<evidence type="ECO:0000256" key="7">
    <source>
        <dbReference type="PROSITE-ProRule" id="PRU01393"/>
    </source>
</evidence>
<dbReference type="GO" id="GO:0006511">
    <property type="term" value="P:ubiquitin-dependent protein catabolic process"/>
    <property type="evidence" value="ECO:0007669"/>
    <property type="project" value="UniProtKB-UniRule"/>
</dbReference>
<evidence type="ECO:0000256" key="2">
    <source>
        <dbReference type="ARBA" id="ARBA00009326"/>
    </source>
</evidence>
<dbReference type="GO" id="GO:0004843">
    <property type="term" value="F:cysteine-type deubiquitinase activity"/>
    <property type="evidence" value="ECO:0007669"/>
    <property type="project" value="UniProtKB-EC"/>
</dbReference>
<dbReference type="Pfam" id="PF01088">
    <property type="entry name" value="Peptidase_C12"/>
    <property type="match status" value="1"/>
</dbReference>
<gene>
    <name evidence="10" type="ORF">PtrM4_079630</name>
</gene>
<dbReference type="AlphaFoldDB" id="A0A2W1FUH4"/>
<dbReference type="GeneID" id="6348857"/>
<keyword evidence="3 8" id="KW-0645">Protease</keyword>
<evidence type="ECO:0000256" key="1">
    <source>
        <dbReference type="ARBA" id="ARBA00000707"/>
    </source>
</evidence>